<evidence type="ECO:0000313" key="3">
    <source>
        <dbReference type="Proteomes" id="UP000239899"/>
    </source>
</evidence>
<comment type="caution">
    <text evidence="2">The sequence shown here is derived from an EMBL/GenBank/DDBJ whole genome shotgun (WGS) entry which is preliminary data.</text>
</comment>
<feature type="region of interest" description="Disordered" evidence="1">
    <location>
        <begin position="1"/>
        <end position="38"/>
    </location>
</feature>
<accession>A0A2P6U179</accession>
<dbReference type="EMBL" id="LHPG02000003">
    <property type="protein sequence ID" value="PRW60061.1"/>
    <property type="molecule type" value="Genomic_DNA"/>
</dbReference>
<name>A0A2P6U179_CHLSO</name>
<dbReference type="OrthoDB" id="539192at2759"/>
<dbReference type="Proteomes" id="UP000239899">
    <property type="component" value="Unassembled WGS sequence"/>
</dbReference>
<evidence type="ECO:0000313" key="2">
    <source>
        <dbReference type="EMBL" id="PRW60061.1"/>
    </source>
</evidence>
<feature type="region of interest" description="Disordered" evidence="1">
    <location>
        <begin position="299"/>
        <end position="321"/>
    </location>
</feature>
<feature type="compositionally biased region" description="Basic residues" evidence="1">
    <location>
        <begin position="8"/>
        <end position="25"/>
    </location>
</feature>
<organism evidence="2 3">
    <name type="scientific">Chlorella sorokiniana</name>
    <name type="common">Freshwater green alga</name>
    <dbReference type="NCBI Taxonomy" id="3076"/>
    <lineage>
        <taxon>Eukaryota</taxon>
        <taxon>Viridiplantae</taxon>
        <taxon>Chlorophyta</taxon>
        <taxon>core chlorophytes</taxon>
        <taxon>Trebouxiophyceae</taxon>
        <taxon>Chlorellales</taxon>
        <taxon>Chlorellaceae</taxon>
        <taxon>Chlorella clade</taxon>
        <taxon>Chlorella</taxon>
    </lineage>
</organism>
<evidence type="ECO:0000256" key="1">
    <source>
        <dbReference type="SAM" id="MobiDB-lite"/>
    </source>
</evidence>
<sequence>MEPLGGVKPHRASCRPSTRQRKRRLQSCSDTESCASAGPPLVHKRCRRVACHSTTAALPAGCQLSLYVRWHSAAGAVKVNRLPLVPIGGVEDLRGLFRRLIQGAFPPGGLPDYLTSPAFYKFSPAEELISLPGDIARSEFRLVATLGDGWEYTVCERQLPGAPDPERRLLVTLAEFESDAVVVGDRRYVARLLSYPTVCVRRDFLDATLAQLVAECSAEYSAEADGEVSQAPPSPVEAPTAAHTAEAAAAAAALGGMLQLSGSALQESAAEAQPELQYDSELEAAAELEQLGRLGALSQPAERAASRAAPDTAASPCVSAA</sequence>
<reference evidence="2 3" key="1">
    <citation type="journal article" date="2018" name="Plant J.">
        <title>Genome sequences of Chlorella sorokiniana UTEX 1602 and Micractinium conductrix SAG 241.80: implications to maltose excretion by a green alga.</title>
        <authorList>
            <person name="Arriola M.B."/>
            <person name="Velmurugan N."/>
            <person name="Zhang Y."/>
            <person name="Plunkett M.H."/>
            <person name="Hondzo H."/>
            <person name="Barney B.M."/>
        </authorList>
    </citation>
    <scope>NUCLEOTIDE SEQUENCE [LARGE SCALE GENOMIC DNA]</scope>
    <source>
        <strain evidence="3">UTEX 1602</strain>
    </source>
</reference>
<dbReference type="AlphaFoldDB" id="A0A2P6U179"/>
<keyword evidence="3" id="KW-1185">Reference proteome</keyword>
<gene>
    <name evidence="2" type="ORF">C2E21_1444</name>
</gene>
<proteinExistence type="predicted"/>
<protein>
    <submittedName>
        <fullName evidence="2">Uncharacterized protein</fullName>
    </submittedName>
</protein>